<gene>
    <name evidence="2" type="ORF">T458_18600</name>
</gene>
<evidence type="ECO:0000259" key="1">
    <source>
        <dbReference type="Pfam" id="PF12697"/>
    </source>
</evidence>
<proteinExistence type="predicted"/>
<dbReference type="Pfam" id="PF12697">
    <property type="entry name" value="Abhydrolase_6"/>
    <property type="match status" value="1"/>
</dbReference>
<keyword evidence="3" id="KW-1185">Reference proteome</keyword>
<evidence type="ECO:0000313" key="3">
    <source>
        <dbReference type="Proteomes" id="UP000017973"/>
    </source>
</evidence>
<dbReference type="STRING" id="1408254.T458_18600"/>
<protein>
    <recommendedName>
        <fullName evidence="1">AB hydrolase-1 domain-containing protein</fullName>
    </recommendedName>
</protein>
<organism evidence="2 3">
    <name type="scientific">Brevibacillus panacihumi W25</name>
    <dbReference type="NCBI Taxonomy" id="1408254"/>
    <lineage>
        <taxon>Bacteria</taxon>
        <taxon>Bacillati</taxon>
        <taxon>Bacillota</taxon>
        <taxon>Bacilli</taxon>
        <taxon>Bacillales</taxon>
        <taxon>Paenibacillaceae</taxon>
        <taxon>Brevibacillus</taxon>
    </lineage>
</organism>
<name>V6MEN7_9BACL</name>
<accession>V6MEN7</accession>
<dbReference type="InterPro" id="IPR029058">
    <property type="entry name" value="AB_hydrolase_fold"/>
</dbReference>
<dbReference type="SUPFAM" id="SSF53474">
    <property type="entry name" value="alpha/beta-Hydrolases"/>
    <property type="match status" value="1"/>
</dbReference>
<dbReference type="Proteomes" id="UP000017973">
    <property type="component" value="Unassembled WGS sequence"/>
</dbReference>
<dbReference type="InterPro" id="IPR000073">
    <property type="entry name" value="AB_hydrolase_1"/>
</dbReference>
<feature type="domain" description="AB hydrolase-1" evidence="1">
    <location>
        <begin position="10"/>
        <end position="224"/>
    </location>
</feature>
<comment type="caution">
    <text evidence="2">The sequence shown here is derived from an EMBL/GenBank/DDBJ whole genome shotgun (WGS) entry which is preliminary data.</text>
</comment>
<reference evidence="2 3" key="1">
    <citation type="journal article" date="2014" name="Genome Announc.">
        <title>Draft Genome Sequence of Brevibacillus panacihumi Strain W25, a Halotolerant Hydrocarbon-Degrading Bacterium.</title>
        <authorList>
            <person name="Wang X."/>
            <person name="Jin D."/>
            <person name="Zhou L."/>
            <person name="Wu L."/>
            <person name="An W."/>
            <person name="Chen Y."/>
            <person name="Zhao L."/>
        </authorList>
    </citation>
    <scope>NUCLEOTIDE SEQUENCE [LARGE SCALE GENOMIC DNA]</scope>
    <source>
        <strain evidence="2 3">W25</strain>
    </source>
</reference>
<dbReference type="EMBL" id="AYJU01000017">
    <property type="protein sequence ID" value="EST53848.1"/>
    <property type="molecule type" value="Genomic_DNA"/>
</dbReference>
<dbReference type="Gene3D" id="3.40.50.1820">
    <property type="entry name" value="alpha/beta hydrolase"/>
    <property type="match status" value="1"/>
</dbReference>
<evidence type="ECO:0000313" key="2">
    <source>
        <dbReference type="EMBL" id="EST53848.1"/>
    </source>
</evidence>
<dbReference type="AlphaFoldDB" id="V6MEN7"/>
<dbReference type="HOGENOM" id="CLU_082729_0_0_9"/>
<dbReference type="PATRIC" id="fig|1408254.3.peg.3669"/>
<dbReference type="eggNOG" id="COG1075">
    <property type="taxonomic scope" value="Bacteria"/>
</dbReference>
<sequence>MNLRVHDVPVVLLHSPLVGPFTWRPVAEYIRNMGTEVFIPTLRNHDTSPCYWKDHAWSVSEALRTIPPHSKIVLAGHSGAGSLLPSVRESLDHKIIGYIFVDAIIPRHNCSRLDQFSTPAEAKAFRSAAQDGKLPVWKEEHVQDFISDPSIRRQFVRELAPMPLAVYEEKIPVPAYWPDAPCAFLHFSCSDTYLPFRKEAEENGWLTASIPGRHFHMLEDPETVGNTLLDLMERLLDHQ</sequence>
<dbReference type="RefSeq" id="WP_023557570.1">
    <property type="nucleotide sequence ID" value="NZ_KI629785.1"/>
</dbReference>